<name>A0ABN1K070_9BURK</name>
<evidence type="ECO:0000313" key="3">
    <source>
        <dbReference type="Proteomes" id="UP001500279"/>
    </source>
</evidence>
<evidence type="ECO:0000256" key="1">
    <source>
        <dbReference type="SAM" id="SignalP"/>
    </source>
</evidence>
<proteinExistence type="predicted"/>
<dbReference type="EMBL" id="BAAAEW010000013">
    <property type="protein sequence ID" value="GAA0751012.1"/>
    <property type="molecule type" value="Genomic_DNA"/>
</dbReference>
<protein>
    <submittedName>
        <fullName evidence="2">Uncharacterized protein</fullName>
    </submittedName>
</protein>
<keyword evidence="3" id="KW-1185">Reference proteome</keyword>
<comment type="caution">
    <text evidence="2">The sequence shown here is derived from an EMBL/GenBank/DDBJ whole genome shotgun (WGS) entry which is preliminary data.</text>
</comment>
<feature type="signal peptide" evidence="1">
    <location>
        <begin position="1"/>
        <end position="31"/>
    </location>
</feature>
<reference evidence="2 3" key="1">
    <citation type="journal article" date="2019" name="Int. J. Syst. Evol. Microbiol.">
        <title>The Global Catalogue of Microorganisms (GCM) 10K type strain sequencing project: providing services to taxonomists for standard genome sequencing and annotation.</title>
        <authorList>
            <consortium name="The Broad Institute Genomics Platform"/>
            <consortium name="The Broad Institute Genome Sequencing Center for Infectious Disease"/>
            <person name="Wu L."/>
            <person name="Ma J."/>
        </authorList>
    </citation>
    <scope>NUCLEOTIDE SEQUENCE [LARGE SCALE GENOMIC DNA]</scope>
    <source>
        <strain evidence="2 3">JCM 15503</strain>
    </source>
</reference>
<dbReference type="RefSeq" id="WP_141288307.1">
    <property type="nucleotide sequence ID" value="NZ_BAAAEW010000013.1"/>
</dbReference>
<evidence type="ECO:0000313" key="2">
    <source>
        <dbReference type="EMBL" id="GAA0751012.1"/>
    </source>
</evidence>
<keyword evidence="1" id="KW-0732">Signal</keyword>
<organism evidence="2 3">
    <name type="scientific">Ideonella azotifigens</name>
    <dbReference type="NCBI Taxonomy" id="513160"/>
    <lineage>
        <taxon>Bacteria</taxon>
        <taxon>Pseudomonadati</taxon>
        <taxon>Pseudomonadota</taxon>
        <taxon>Betaproteobacteria</taxon>
        <taxon>Burkholderiales</taxon>
        <taxon>Sphaerotilaceae</taxon>
        <taxon>Ideonella</taxon>
    </lineage>
</organism>
<sequence length="321" mass="33780">MSAFSPKSFDRQSRLFATALLLVGSAGLAQAATSAACSGGSFAALGKSGNFKLDLKPAQLTGAFLVQGKYVAFEIDPATLAIRNYVLTGAANSKDLTGGVRTAIFASKVPDLQGVALTGNLKLESKDGSLSVLRGKAVKLKIQAKDCAQGGVFQMEAEREDGKTTLFTHTLAESTQNANLTPFYFDNRNFRNREGDVVPFGDTTLVVPARVNFGNDFSSKFVGRDSAQLATRRSEATCNNTIINRNGAPVSVKHCGGVSRWDVQSGGRMGMVLGEDATEVSPSATDCSADCQAQNQTQGKATVLGFPFPVAPADRLAPRAP</sequence>
<feature type="chain" id="PRO_5047004735" evidence="1">
    <location>
        <begin position="32"/>
        <end position="321"/>
    </location>
</feature>
<accession>A0ABN1K070</accession>
<gene>
    <name evidence="2" type="ORF">GCM10009107_23370</name>
</gene>
<dbReference type="Proteomes" id="UP001500279">
    <property type="component" value="Unassembled WGS sequence"/>
</dbReference>